<sequence length="80" mass="9109">MKFELFLDKINQEMISNPIDHKKSIVDGCCVYVSWTKSCCVLDFSFKLPGDGVTDPVPPHWMMRSEDEGGLMWNPKTGQV</sequence>
<dbReference type="AlphaFoldDB" id="A0A3B1AWS7"/>
<proteinExistence type="predicted"/>
<gene>
    <name evidence="1" type="ORF">MNBD_GAMMA26-101</name>
</gene>
<accession>A0A3B1AWS7</accession>
<evidence type="ECO:0000313" key="1">
    <source>
        <dbReference type="EMBL" id="VAX10489.1"/>
    </source>
</evidence>
<feature type="non-terminal residue" evidence="1">
    <location>
        <position position="80"/>
    </location>
</feature>
<organism evidence="1">
    <name type="scientific">hydrothermal vent metagenome</name>
    <dbReference type="NCBI Taxonomy" id="652676"/>
    <lineage>
        <taxon>unclassified sequences</taxon>
        <taxon>metagenomes</taxon>
        <taxon>ecological metagenomes</taxon>
    </lineage>
</organism>
<dbReference type="EMBL" id="UOFX01000072">
    <property type="protein sequence ID" value="VAX10489.1"/>
    <property type="molecule type" value="Genomic_DNA"/>
</dbReference>
<name>A0A3B1AWS7_9ZZZZ</name>
<reference evidence="1" key="1">
    <citation type="submission" date="2018-06" db="EMBL/GenBank/DDBJ databases">
        <authorList>
            <person name="Zhirakovskaya E."/>
        </authorList>
    </citation>
    <scope>NUCLEOTIDE SEQUENCE</scope>
</reference>
<protein>
    <submittedName>
        <fullName evidence="1">Uncharacterized protein</fullName>
    </submittedName>
</protein>